<reference evidence="1 2" key="1">
    <citation type="submission" date="2015-09" db="EMBL/GenBank/DDBJ databases">
        <authorList>
            <consortium name="Pathogen Informatics"/>
        </authorList>
    </citation>
    <scope>NUCLEOTIDE SEQUENCE [LARGE SCALE GENOMIC DNA]</scope>
    <source>
        <strain evidence="1 2">2789STDY5608824</strain>
    </source>
</reference>
<dbReference type="EMBL" id="CYYI01000005">
    <property type="protein sequence ID" value="CUN82923.1"/>
    <property type="molecule type" value="Genomic_DNA"/>
</dbReference>
<sequence>MEFGRYTRGSSLAAPCAISMELSQSAMLASFPALKLMVFLTPMPTLLVLYCAARFCFGTSTFFTVTEALSA</sequence>
<evidence type="ECO:0000313" key="2">
    <source>
        <dbReference type="Proteomes" id="UP000095647"/>
    </source>
</evidence>
<accession>A0A174D0H8</accession>
<organism evidence="1 2">
    <name type="scientific">Bifidobacterium adolescentis</name>
    <dbReference type="NCBI Taxonomy" id="1680"/>
    <lineage>
        <taxon>Bacteria</taxon>
        <taxon>Bacillati</taxon>
        <taxon>Actinomycetota</taxon>
        <taxon>Actinomycetes</taxon>
        <taxon>Bifidobacteriales</taxon>
        <taxon>Bifidobacteriaceae</taxon>
        <taxon>Bifidobacterium</taxon>
    </lineage>
</organism>
<proteinExistence type="predicted"/>
<name>A0A174D0H8_BIFAD</name>
<gene>
    <name evidence="1" type="ORF">ERS852382_01438</name>
</gene>
<dbReference type="AlphaFoldDB" id="A0A174D0H8"/>
<dbReference type="Proteomes" id="UP000095647">
    <property type="component" value="Unassembled WGS sequence"/>
</dbReference>
<evidence type="ECO:0000313" key="1">
    <source>
        <dbReference type="EMBL" id="CUN82923.1"/>
    </source>
</evidence>
<protein>
    <submittedName>
        <fullName evidence="1">Uncharacterized protein</fullName>
    </submittedName>
</protein>